<evidence type="ECO:0000259" key="6">
    <source>
        <dbReference type="PROSITE" id="PS50001"/>
    </source>
</evidence>
<dbReference type="PROSITE" id="PS50009">
    <property type="entry name" value="RASGEF_CAT"/>
    <property type="match status" value="1"/>
</dbReference>
<dbReference type="Gene3D" id="1.10.840.10">
    <property type="entry name" value="Ras guanine-nucleotide exchange factors catalytic domain"/>
    <property type="match status" value="1"/>
</dbReference>
<feature type="region of interest" description="Disordered" evidence="5">
    <location>
        <begin position="349"/>
        <end position="432"/>
    </location>
</feature>
<keyword evidence="9" id="KW-1185">Reference proteome</keyword>
<feature type="non-terminal residue" evidence="8">
    <location>
        <position position="1"/>
    </location>
</feature>
<feature type="domain" description="Ras-GEF" evidence="7">
    <location>
        <begin position="544"/>
        <end position="816"/>
    </location>
</feature>
<organism evidence="8 9">
    <name type="scientific">Glaucidium brasilianum</name>
    <name type="common">Ferruginous pygmy-owl</name>
    <dbReference type="NCBI Taxonomy" id="78217"/>
    <lineage>
        <taxon>Eukaryota</taxon>
        <taxon>Metazoa</taxon>
        <taxon>Chordata</taxon>
        <taxon>Craniata</taxon>
        <taxon>Vertebrata</taxon>
        <taxon>Euteleostomi</taxon>
        <taxon>Archelosauria</taxon>
        <taxon>Archosauria</taxon>
        <taxon>Dinosauria</taxon>
        <taxon>Saurischia</taxon>
        <taxon>Theropoda</taxon>
        <taxon>Coelurosauria</taxon>
        <taxon>Aves</taxon>
        <taxon>Neognathae</taxon>
        <taxon>Neoaves</taxon>
        <taxon>Telluraves</taxon>
        <taxon>Strigiformes</taxon>
        <taxon>Strigidae</taxon>
        <taxon>Glaucidium</taxon>
    </lineage>
</organism>
<dbReference type="PROSITE" id="PS50001">
    <property type="entry name" value="SH2"/>
    <property type="match status" value="1"/>
</dbReference>
<sequence length="823" mass="92925">MIAAGKFSSLPRNGPVNHQFPLASSMDLLTTKPSPTEHLSDSFQDISIHGTLPRKKKGIIATRSCDMFSHMGTLPYTRTHRQQPSFVQDVIEEYPPKNGKSNKLSARDQNILDPTLEYVKFSRERQVTDNSPEKLKKELEEELQLSSEDLRSHAWYHGRIPRQVAEGLVQRDGDFLIRDSLSSPGNFVLTCQWKNTSQHFKINRTVLRLNEAYCRVQYQFELESFDSIPGLVRYYVGNRTPISKQSGAIIFQPINRTVPLRCLEEKYGVTSVRQKELSIPEGKTEAAKRLSLGISSMQSPEQSIPRGNLLRNKGKCGSQPASLDHVLEKRFPLKAHQSESYLLIGSRHPSRLPEADADSCPSSPAFRTGSEPSLSPTVVQKVTSESQVGEALRGSDSQLCPKPPPKPTKAPLMKPPGSPSASHSSEGHYCELRPTRDPAATKQLLCQKNSYVEHLTRKERGPYSFRNSETNYLILEDDPTVNTADPLETSAEMTEDDSIFSVPVLEMVSSFKPNDFESILLPPENKPLETSMLRRVKELFTNNNPKIIAQHILRMDCKVARILEVSEEMRSIMGVNSGLELITLPYGHQLRLDLIERHNTMAIGIAVDILGCTGNLEDRAATLNRIIQVAVELKDSLGDLYAFSAIMKALEMPQVTRLEQTWTSLRHHYTQTAIIYEKQLKPFSKALHEGEDEWNSDAPQNAVTVPLLMPLITLMERQAVVFEGMDMWESSDQSCEIMLKHLATARQIAQNAETYSLTAERMLEGFQPDEEMSEIFKTEFQMRLLWGSKGAQVNQNERYEKFSQILTALSRKLEPPPVKHMER</sequence>
<dbReference type="InterPro" id="IPR036860">
    <property type="entry name" value="SH2_dom_sf"/>
</dbReference>
<feature type="non-terminal residue" evidence="8">
    <location>
        <position position="823"/>
    </location>
</feature>
<dbReference type="Pfam" id="PF00017">
    <property type="entry name" value="SH2"/>
    <property type="match status" value="1"/>
</dbReference>
<evidence type="ECO:0000256" key="3">
    <source>
        <dbReference type="PROSITE-ProRule" id="PRU00168"/>
    </source>
</evidence>
<feature type="compositionally biased region" description="Pro residues" evidence="5">
    <location>
        <begin position="401"/>
        <end position="418"/>
    </location>
</feature>
<dbReference type="InterPro" id="IPR051853">
    <property type="entry name" value="SH2-Ras-GEF_adapter"/>
</dbReference>
<keyword evidence="2 4" id="KW-0727">SH2 domain</keyword>
<dbReference type="SMART" id="SM00252">
    <property type="entry name" value="SH2"/>
    <property type="match status" value="1"/>
</dbReference>
<name>A0A7L0RAK2_GLABR</name>
<evidence type="ECO:0000256" key="5">
    <source>
        <dbReference type="SAM" id="MobiDB-lite"/>
    </source>
</evidence>
<feature type="compositionally biased region" description="Polar residues" evidence="5">
    <location>
        <begin position="370"/>
        <end position="387"/>
    </location>
</feature>
<dbReference type="PRINTS" id="PR00401">
    <property type="entry name" value="SH2DOMAIN"/>
</dbReference>
<dbReference type="Proteomes" id="UP000591073">
    <property type="component" value="Unassembled WGS sequence"/>
</dbReference>
<evidence type="ECO:0000256" key="4">
    <source>
        <dbReference type="PROSITE-ProRule" id="PRU00191"/>
    </source>
</evidence>
<evidence type="ECO:0000256" key="2">
    <source>
        <dbReference type="ARBA" id="ARBA00022999"/>
    </source>
</evidence>
<dbReference type="FunFam" id="3.30.505.10:FF:000013">
    <property type="entry name" value="SH2 domain-containing protein 3C isoform X1"/>
    <property type="match status" value="1"/>
</dbReference>
<protein>
    <submittedName>
        <fullName evidence="8">BCAR3 protein</fullName>
    </submittedName>
</protein>
<dbReference type="CDD" id="cd10337">
    <property type="entry name" value="SH2_BCAR3"/>
    <property type="match status" value="1"/>
</dbReference>
<dbReference type="SUPFAM" id="SSF55550">
    <property type="entry name" value="SH2 domain"/>
    <property type="match status" value="1"/>
</dbReference>
<dbReference type="EMBL" id="VXAP01000002">
    <property type="protein sequence ID" value="NXL26830.1"/>
    <property type="molecule type" value="Genomic_DNA"/>
</dbReference>
<keyword evidence="1 3" id="KW-0344">Guanine-nucleotide releasing factor</keyword>
<dbReference type="FunFam" id="1.10.840.10:FF:000007">
    <property type="entry name" value="SH2 domain containing 3C (Predicted)"/>
    <property type="match status" value="1"/>
</dbReference>
<accession>A0A7L0RAK2</accession>
<dbReference type="PANTHER" id="PTHR14247">
    <property type="entry name" value="BREAST CANCER ANTI-ESTROGEN RESISTANCE PROTEIN 3 HOMOLOG-LIKE PROTEIN"/>
    <property type="match status" value="1"/>
</dbReference>
<dbReference type="PANTHER" id="PTHR14247:SF10">
    <property type="entry name" value="BREAST CANCER ANTI-ESTROGEN RESISTANCE PROTEIN 3"/>
    <property type="match status" value="1"/>
</dbReference>
<evidence type="ECO:0000313" key="8">
    <source>
        <dbReference type="EMBL" id="NXL26830.1"/>
    </source>
</evidence>
<dbReference type="InterPro" id="IPR023578">
    <property type="entry name" value="Ras_GEF_dom_sf"/>
</dbReference>
<dbReference type="SMART" id="SM00147">
    <property type="entry name" value="RasGEF"/>
    <property type="match status" value="1"/>
</dbReference>
<proteinExistence type="predicted"/>
<dbReference type="GO" id="GO:0005085">
    <property type="term" value="F:guanyl-nucleotide exchange factor activity"/>
    <property type="evidence" value="ECO:0007669"/>
    <property type="project" value="UniProtKB-KW"/>
</dbReference>
<dbReference type="AlphaFoldDB" id="A0A7L0RAK2"/>
<evidence type="ECO:0000259" key="7">
    <source>
        <dbReference type="PROSITE" id="PS50009"/>
    </source>
</evidence>
<dbReference type="SUPFAM" id="SSF48366">
    <property type="entry name" value="Ras GEF"/>
    <property type="match status" value="1"/>
</dbReference>
<comment type="caution">
    <text evidence="8">The sequence shown here is derived from an EMBL/GenBank/DDBJ whole genome shotgun (WGS) entry which is preliminary data.</text>
</comment>
<evidence type="ECO:0000313" key="9">
    <source>
        <dbReference type="Proteomes" id="UP000591073"/>
    </source>
</evidence>
<dbReference type="Gene3D" id="3.30.505.10">
    <property type="entry name" value="SH2 domain"/>
    <property type="match status" value="1"/>
</dbReference>
<dbReference type="InterPro" id="IPR036964">
    <property type="entry name" value="RASGEF_cat_dom_sf"/>
</dbReference>
<reference evidence="8 9" key="1">
    <citation type="submission" date="2019-09" db="EMBL/GenBank/DDBJ databases">
        <title>Bird 10,000 Genomes (B10K) Project - Family phase.</title>
        <authorList>
            <person name="Zhang G."/>
        </authorList>
    </citation>
    <scope>NUCLEOTIDE SEQUENCE [LARGE SCALE GENOMIC DNA]</scope>
    <source>
        <strain evidence="8">B10K-DU-008-63</strain>
    </source>
</reference>
<dbReference type="InterPro" id="IPR044102">
    <property type="entry name" value="SH2_SHEP1/BCAR3/NSP1"/>
</dbReference>
<evidence type="ECO:0000256" key="1">
    <source>
        <dbReference type="ARBA" id="ARBA00022658"/>
    </source>
</evidence>
<gene>
    <name evidence="8" type="primary">Bcar3</name>
    <name evidence="8" type="ORF">GLABRA_R00052</name>
</gene>
<dbReference type="GO" id="GO:0001784">
    <property type="term" value="F:phosphotyrosine residue binding"/>
    <property type="evidence" value="ECO:0007669"/>
    <property type="project" value="InterPro"/>
</dbReference>
<dbReference type="OrthoDB" id="2412973at2759"/>
<dbReference type="GO" id="GO:0007264">
    <property type="term" value="P:small GTPase-mediated signal transduction"/>
    <property type="evidence" value="ECO:0007669"/>
    <property type="project" value="InterPro"/>
</dbReference>
<feature type="domain" description="SH2" evidence="6">
    <location>
        <begin position="155"/>
        <end position="254"/>
    </location>
</feature>
<dbReference type="Pfam" id="PF00617">
    <property type="entry name" value="RasGEF"/>
    <property type="match status" value="1"/>
</dbReference>
<dbReference type="InterPro" id="IPR001895">
    <property type="entry name" value="RASGEF_cat_dom"/>
</dbReference>
<dbReference type="InterPro" id="IPR000980">
    <property type="entry name" value="SH2"/>
</dbReference>